<comment type="caution">
    <text evidence="8">The sequence shown here is derived from an EMBL/GenBank/DDBJ whole genome shotgun (WGS) entry which is preliminary data.</text>
</comment>
<protein>
    <submittedName>
        <fullName evidence="8">CCT5</fullName>
    </submittedName>
</protein>
<dbReference type="InterPro" id="IPR002194">
    <property type="entry name" value="Chaperonin_TCP-1_CS"/>
</dbReference>
<dbReference type="InterPro" id="IPR027413">
    <property type="entry name" value="GROEL-like_equatorial_sf"/>
</dbReference>
<evidence type="ECO:0000256" key="4">
    <source>
        <dbReference type="ARBA" id="ARBA00022741"/>
    </source>
</evidence>
<dbReference type="GO" id="GO:0005524">
    <property type="term" value="F:ATP binding"/>
    <property type="evidence" value="ECO:0007669"/>
    <property type="project" value="UniProtKB-KW"/>
</dbReference>
<keyword evidence="6 7" id="KW-0143">Chaperone</keyword>
<dbReference type="GO" id="GO:0016887">
    <property type="term" value="F:ATP hydrolysis activity"/>
    <property type="evidence" value="ECO:0007669"/>
    <property type="project" value="InterPro"/>
</dbReference>
<dbReference type="VEuPathDB" id="MicrosporidiaDB:EHP00_907"/>
<dbReference type="GO" id="GO:0005832">
    <property type="term" value="C:chaperonin-containing T-complex"/>
    <property type="evidence" value="ECO:0007669"/>
    <property type="project" value="UniProtKB-ARBA"/>
</dbReference>
<dbReference type="STRING" id="646526.A0A1W0E4Q6"/>
<dbReference type="PANTHER" id="PTHR11353">
    <property type="entry name" value="CHAPERONIN"/>
    <property type="match status" value="1"/>
</dbReference>
<dbReference type="PROSITE" id="PS00750">
    <property type="entry name" value="TCP1_1"/>
    <property type="match status" value="1"/>
</dbReference>
<dbReference type="Gene3D" id="1.10.560.10">
    <property type="entry name" value="GroEL-like equatorial domain"/>
    <property type="match status" value="1"/>
</dbReference>
<keyword evidence="4 7" id="KW-0547">Nucleotide-binding</keyword>
<organism evidence="8 9">
    <name type="scientific">Ecytonucleospora hepatopenaei</name>
    <dbReference type="NCBI Taxonomy" id="646526"/>
    <lineage>
        <taxon>Eukaryota</taxon>
        <taxon>Fungi</taxon>
        <taxon>Fungi incertae sedis</taxon>
        <taxon>Microsporidia</taxon>
        <taxon>Enterocytozoonidae</taxon>
        <taxon>Ecytonucleospora</taxon>
    </lineage>
</organism>
<dbReference type="PRINTS" id="PR00304">
    <property type="entry name" value="TCOMPLEXTCP1"/>
</dbReference>
<dbReference type="GO" id="GO:0140662">
    <property type="term" value="F:ATP-dependent protein folding chaperone"/>
    <property type="evidence" value="ECO:0007669"/>
    <property type="project" value="InterPro"/>
</dbReference>
<evidence type="ECO:0000256" key="2">
    <source>
        <dbReference type="ARBA" id="ARBA00008020"/>
    </source>
</evidence>
<reference evidence="8 9" key="1">
    <citation type="journal article" date="2017" name="Environ. Microbiol.">
        <title>Decay of the glycolytic pathway and adaptation to intranuclear parasitism within Enterocytozoonidae microsporidia.</title>
        <authorList>
            <person name="Wiredu Boakye D."/>
            <person name="Jaroenlak P."/>
            <person name="Prachumwat A."/>
            <person name="Williams T.A."/>
            <person name="Bateman K.S."/>
            <person name="Itsathitphaisarn O."/>
            <person name="Sritunyalucksana K."/>
            <person name="Paszkiewicz K.H."/>
            <person name="Moore K.A."/>
            <person name="Stentiford G.D."/>
            <person name="Williams B.A."/>
        </authorList>
    </citation>
    <scope>NUCLEOTIDE SEQUENCE [LARGE SCALE GENOMIC DNA]</scope>
    <source>
        <strain evidence="8 9">TH1</strain>
    </source>
</reference>
<dbReference type="Proteomes" id="UP000192758">
    <property type="component" value="Unassembled WGS sequence"/>
</dbReference>
<evidence type="ECO:0000256" key="3">
    <source>
        <dbReference type="ARBA" id="ARBA00011381"/>
    </source>
</evidence>
<dbReference type="EMBL" id="MNPJ01000021">
    <property type="protein sequence ID" value="OQS54235.1"/>
    <property type="molecule type" value="Genomic_DNA"/>
</dbReference>
<evidence type="ECO:0000256" key="7">
    <source>
        <dbReference type="RuleBase" id="RU004187"/>
    </source>
</evidence>
<dbReference type="SUPFAM" id="SSF52029">
    <property type="entry name" value="GroEL apical domain-like"/>
    <property type="match status" value="1"/>
</dbReference>
<dbReference type="OrthoDB" id="10248520at2759"/>
<dbReference type="SUPFAM" id="SSF48592">
    <property type="entry name" value="GroEL equatorial domain-like"/>
    <property type="match status" value="1"/>
</dbReference>
<dbReference type="InterPro" id="IPR027410">
    <property type="entry name" value="TCP-1-like_intermed_sf"/>
</dbReference>
<comment type="similarity">
    <text evidence="2 7">Belongs to the TCP-1 chaperonin family.</text>
</comment>
<dbReference type="Gene3D" id="3.50.7.10">
    <property type="entry name" value="GroEL"/>
    <property type="match status" value="1"/>
</dbReference>
<evidence type="ECO:0000256" key="1">
    <source>
        <dbReference type="ARBA" id="ARBA00002912"/>
    </source>
</evidence>
<comment type="subunit">
    <text evidence="3">Component of the T-complex protein 1 (TCP1) complex.</text>
</comment>
<keyword evidence="9" id="KW-1185">Reference proteome</keyword>
<dbReference type="AlphaFoldDB" id="A0A1W0E4Q6"/>
<dbReference type="InterPro" id="IPR027409">
    <property type="entry name" value="GroEL-like_apical_dom_sf"/>
</dbReference>
<accession>A0A1W0E4Q6</accession>
<dbReference type="InterPro" id="IPR002423">
    <property type="entry name" value="Cpn60/GroEL/TCP-1"/>
</dbReference>
<dbReference type="PROSITE" id="PS00995">
    <property type="entry name" value="TCP1_3"/>
    <property type="match status" value="1"/>
</dbReference>
<dbReference type="Gene3D" id="3.30.260.10">
    <property type="entry name" value="TCP-1-like chaperonin intermediate domain"/>
    <property type="match status" value="1"/>
</dbReference>
<dbReference type="InterPro" id="IPR017998">
    <property type="entry name" value="Chaperone_TCP-1"/>
</dbReference>
<evidence type="ECO:0000313" key="9">
    <source>
        <dbReference type="Proteomes" id="UP000192758"/>
    </source>
</evidence>
<sequence length="555" mass="61790">MEEGKIISDEFGMSFEVKQETTELSGIDCVETNAMAVHKIAKILRSSLGPHGMDKIIVDCDGQITMTNDGATIVKEYIANNRGCVMDLLQQLTAAQDSEVGDGTTSIVLFANALLREAMILLKKGIHQIKIIEGYNLALREVIEIVKKNFSIRLEDEISKKREKCLKAVETALSSKIAWKYKNIQNVCVDALYSVMDEERRDIDLENINVKILKGGNFEGISLVRGISLEKPVVGEEALIEKLKENKKLKICLLACPFEPPKLKTKSKLIVSTAEEYTKLSDYEKETFRLMIRKVKDSGADLVLCQWGFDDEATSMLMEEKLPAVRWVGGHELGQIAALTNAQIVSRFEFLTEKCLGEGFVELNNFGTDSTNFINITKTLEKDTKMEASKVATILVKSSNMFVGQEIERSITDALNAARNVLFTDYIVFGGGSLEINLYKKIMGNLSSGKLKENLENTGFGSCSEEILCFKSFASALLEIPLVLAENAGHDAKYVEEILAAVKLDKIQHIGVGDGVNVDMQLENVFESFESKKRQYTMAIDFVCSLLKVQEVIYK</sequence>
<keyword evidence="5 7" id="KW-0067">ATP-binding</keyword>
<dbReference type="GO" id="GO:0051082">
    <property type="term" value="F:unfolded protein binding"/>
    <property type="evidence" value="ECO:0007669"/>
    <property type="project" value="InterPro"/>
</dbReference>
<gene>
    <name evidence="8" type="primary">CCT5</name>
    <name evidence="8" type="ORF">EHP00_907</name>
</gene>
<dbReference type="Pfam" id="PF00118">
    <property type="entry name" value="Cpn60_TCP1"/>
    <property type="match status" value="1"/>
</dbReference>
<comment type="function">
    <text evidence="1">Molecular chaperone; assists the folding of proteins upon ATP hydrolysis.</text>
</comment>
<name>A0A1W0E4Q6_9MICR</name>
<evidence type="ECO:0000256" key="6">
    <source>
        <dbReference type="ARBA" id="ARBA00023186"/>
    </source>
</evidence>
<proteinExistence type="inferred from homology"/>
<dbReference type="SUPFAM" id="SSF54849">
    <property type="entry name" value="GroEL-intermediate domain like"/>
    <property type="match status" value="1"/>
</dbReference>
<evidence type="ECO:0000256" key="5">
    <source>
        <dbReference type="ARBA" id="ARBA00022840"/>
    </source>
</evidence>
<evidence type="ECO:0000313" key="8">
    <source>
        <dbReference type="EMBL" id="OQS54235.1"/>
    </source>
</evidence>